<dbReference type="Gene3D" id="3.40.50.150">
    <property type="entry name" value="Vaccinia Virus protein VP39"/>
    <property type="match status" value="1"/>
</dbReference>
<dbReference type="EMBL" id="PEXV01000094">
    <property type="protein sequence ID" value="PIS41494.1"/>
    <property type="molecule type" value="Genomic_DNA"/>
</dbReference>
<evidence type="ECO:0000259" key="5">
    <source>
        <dbReference type="Pfam" id="PF01555"/>
    </source>
</evidence>
<name>A0A2H0YSM0_9BACT</name>
<dbReference type="InterPro" id="IPR029063">
    <property type="entry name" value="SAM-dependent_MTases_sf"/>
</dbReference>
<dbReference type="InterPro" id="IPR001091">
    <property type="entry name" value="RM_Methyltransferase"/>
</dbReference>
<dbReference type="GO" id="GO:0032259">
    <property type="term" value="P:methylation"/>
    <property type="evidence" value="ECO:0007669"/>
    <property type="project" value="UniProtKB-KW"/>
</dbReference>
<keyword evidence="2" id="KW-0489">Methyltransferase</keyword>
<evidence type="ECO:0000313" key="6">
    <source>
        <dbReference type="EMBL" id="PIS41494.1"/>
    </source>
</evidence>
<evidence type="ECO:0000256" key="3">
    <source>
        <dbReference type="ARBA" id="ARBA00022679"/>
    </source>
</evidence>
<evidence type="ECO:0000256" key="1">
    <source>
        <dbReference type="ARBA" id="ARBA00006594"/>
    </source>
</evidence>
<reference evidence="7" key="1">
    <citation type="submission" date="2017-09" db="EMBL/GenBank/DDBJ databases">
        <title>Depth-based differentiation of microbial function through sediment-hosted aquifers and enrichment of novel symbionts in the deep terrestrial subsurface.</title>
        <authorList>
            <person name="Probst A.J."/>
            <person name="Ladd B."/>
            <person name="Jarett J.K."/>
            <person name="Geller-Mcgrath D.E."/>
            <person name="Sieber C.M.K."/>
            <person name="Emerson J.B."/>
            <person name="Anantharaman K."/>
            <person name="Thomas B.C."/>
            <person name="Malmstrom R."/>
            <person name="Stieglmeier M."/>
            <person name="Klingl A."/>
            <person name="Woyke T."/>
            <person name="Ryan C.M."/>
            <person name="Banfield J.F."/>
        </authorList>
    </citation>
    <scope>NUCLEOTIDE SEQUENCE [LARGE SCALE GENOMIC DNA]</scope>
</reference>
<evidence type="ECO:0000313" key="7">
    <source>
        <dbReference type="Proteomes" id="UP000228711"/>
    </source>
</evidence>
<dbReference type="Proteomes" id="UP000228711">
    <property type="component" value="Unassembled WGS sequence"/>
</dbReference>
<dbReference type="GO" id="GO:0003677">
    <property type="term" value="F:DNA binding"/>
    <property type="evidence" value="ECO:0007669"/>
    <property type="project" value="InterPro"/>
</dbReference>
<feature type="domain" description="DNA methylase N-4/N-6" evidence="5">
    <location>
        <begin position="71"/>
        <end position="290"/>
    </location>
</feature>
<comment type="similarity">
    <text evidence="1 4">Belongs to the N(4)/N(6)-methyltransferase family.</text>
</comment>
<dbReference type="InterPro" id="IPR002941">
    <property type="entry name" value="DNA_methylase_N4/N6"/>
</dbReference>
<dbReference type="EC" id="2.1.1.-" evidence="4"/>
<dbReference type="Pfam" id="PF01555">
    <property type="entry name" value="N6_N4_Mtase"/>
    <property type="match status" value="1"/>
</dbReference>
<gene>
    <name evidence="6" type="ORF">COT25_02825</name>
</gene>
<keyword evidence="3" id="KW-0808">Transferase</keyword>
<accession>A0A2H0YSM0</accession>
<sequence>MGFDETDLVNIWDQNLEIEDDSFDVEKELAKIKTPKTKPGDLIALGPHRLLCGDAGDPKVLKNLFGKARASMIYSDPPYNIKLDYNLGIGGKQHYGGNVDDNKTDEAYRLFLRASLENALLVSNLNTHVFYWCDESYIWLVQSLYRELGLTNKRVCLWIKNGHNPTPGVAFNKCFESCVYGTRGKPYIAKGIENLNEVMNKEITTGNRLIDDILDLLNIWLVKRLSGDQYEHATAKPPTLHEKAIRRCTKPGDIILDSFLGSGSTLVAGDQLKRRVYGVELEPIYCDLIIKRYEKLSKGKAKKIN</sequence>
<dbReference type="SUPFAM" id="SSF53335">
    <property type="entry name" value="S-adenosyl-L-methionine-dependent methyltransferases"/>
    <property type="match status" value="1"/>
</dbReference>
<organism evidence="6 7">
    <name type="scientific">Candidatus Kerfeldbacteria bacterium CG08_land_8_20_14_0_20_42_7</name>
    <dbReference type="NCBI Taxonomy" id="2014245"/>
    <lineage>
        <taxon>Bacteria</taxon>
        <taxon>Candidatus Kerfeldiibacteriota</taxon>
    </lineage>
</organism>
<dbReference type="InterPro" id="IPR002052">
    <property type="entry name" value="DNA_methylase_N6_adenine_CS"/>
</dbReference>
<evidence type="ECO:0000256" key="4">
    <source>
        <dbReference type="RuleBase" id="RU362026"/>
    </source>
</evidence>
<dbReference type="PRINTS" id="PR00508">
    <property type="entry name" value="S21N4MTFRASE"/>
</dbReference>
<protein>
    <recommendedName>
        <fullName evidence="4">Methyltransferase</fullName>
        <ecNumber evidence="4">2.1.1.-</ecNumber>
    </recommendedName>
</protein>
<evidence type="ECO:0000256" key="2">
    <source>
        <dbReference type="ARBA" id="ARBA00022603"/>
    </source>
</evidence>
<proteinExistence type="inferred from homology"/>
<comment type="caution">
    <text evidence="6">The sequence shown here is derived from an EMBL/GenBank/DDBJ whole genome shotgun (WGS) entry which is preliminary data.</text>
</comment>
<dbReference type="AlphaFoldDB" id="A0A2H0YSM0"/>
<dbReference type="PROSITE" id="PS00092">
    <property type="entry name" value="N6_MTASE"/>
    <property type="match status" value="1"/>
</dbReference>
<dbReference type="GO" id="GO:0008170">
    <property type="term" value="F:N-methyltransferase activity"/>
    <property type="evidence" value="ECO:0007669"/>
    <property type="project" value="InterPro"/>
</dbReference>